<evidence type="ECO:0000313" key="1">
    <source>
        <dbReference type="EMBL" id="CAI9550922.1"/>
    </source>
</evidence>
<sequence>MSSPIPVIGLSSVATVAGRLLVLLH</sequence>
<gene>
    <name evidence="1" type="ORF">SPARVUS_LOCUS3648345</name>
</gene>
<dbReference type="EMBL" id="CATNWA010005877">
    <property type="protein sequence ID" value="CAI9550922.1"/>
    <property type="molecule type" value="Genomic_DNA"/>
</dbReference>
<dbReference type="Proteomes" id="UP001162483">
    <property type="component" value="Unassembled WGS sequence"/>
</dbReference>
<evidence type="ECO:0000313" key="2">
    <source>
        <dbReference type="Proteomes" id="UP001162483"/>
    </source>
</evidence>
<comment type="caution">
    <text evidence="1">The sequence shown here is derived from an EMBL/GenBank/DDBJ whole genome shotgun (WGS) entry which is preliminary data.</text>
</comment>
<name>A0ABN9BUP8_9NEOB</name>
<accession>A0ABN9BUP8</accession>
<organism evidence="1 2">
    <name type="scientific">Staurois parvus</name>
    <dbReference type="NCBI Taxonomy" id="386267"/>
    <lineage>
        <taxon>Eukaryota</taxon>
        <taxon>Metazoa</taxon>
        <taxon>Chordata</taxon>
        <taxon>Craniata</taxon>
        <taxon>Vertebrata</taxon>
        <taxon>Euteleostomi</taxon>
        <taxon>Amphibia</taxon>
        <taxon>Batrachia</taxon>
        <taxon>Anura</taxon>
        <taxon>Neobatrachia</taxon>
        <taxon>Ranoidea</taxon>
        <taxon>Ranidae</taxon>
        <taxon>Staurois</taxon>
    </lineage>
</organism>
<proteinExistence type="predicted"/>
<reference evidence="1" key="1">
    <citation type="submission" date="2023-05" db="EMBL/GenBank/DDBJ databases">
        <authorList>
            <person name="Stuckert A."/>
        </authorList>
    </citation>
    <scope>NUCLEOTIDE SEQUENCE</scope>
</reference>
<protein>
    <submittedName>
        <fullName evidence="1">Uncharacterized protein</fullName>
    </submittedName>
</protein>
<keyword evidence="2" id="KW-1185">Reference proteome</keyword>